<evidence type="ECO:0000256" key="6">
    <source>
        <dbReference type="ARBA" id="ARBA00023163"/>
    </source>
</evidence>
<feature type="domain" description="Zn(2)-C6 fungal-type" evidence="9">
    <location>
        <begin position="22"/>
        <end position="52"/>
    </location>
</feature>
<feature type="region of interest" description="Disordered" evidence="8">
    <location>
        <begin position="81"/>
        <end position="100"/>
    </location>
</feature>
<sequence length="680" mass="76371">MSRSTATLSMSPPFATAYARTSCSRCHKRKKRCDRALPQCDNCHKAHVACSFLDDDRQTASYPIGYVRSLESRIQDLENQLAGSPRVGSSATNEEASPTRAISDQNLEDFTDELVVVDPDLGCPPTFYSHDETWGDLAMAPEIVAPRSVKETPHSLDEELKQLSLEATAERHLGSSSGLSFAKLTQTVLRRLTPDKADFVFATDDDDDAQTFQQLNVGSPSELLNGFMFNNFGNPTACDPILFGDYPLSAIAAPDEAVAHLTSLPDDDKVNRLVDFYFAHSHTLYPILQRTEFNSALHFVRSNPEAPLAQSPLCLFTIWMVLAIGSTAYCSVTLAEESESMLYYDKALTYFEAALEYGDMAALEVITLQVSYSFFNQLGPNTWFLVGLAARIALGMGLHTSKTYEGLSHDVIQRRKRVFFSIYMMDRVVSMALGRPFALHDDDIDITPFVDVDEEDVTPEGIQPPNSLSPSLMAIPLHILALRRISSKMAHQVYSNQRVAKFSPQEREEILRSLHKELIDWRRNMPFPLPDINTQVPHLTSTWYDLNYYTHLAMLYRPTPLFPTLDQHRIKTLAEAASMSIRQATNMHRQKRFAYNWLNLLSVFTATLSLIYAVTAQPDNLVAVLGETKATDDLELSLDLFQSLSIKFPAAKKMQRMVDQVVKKYQELNHKSDGFRSSVG</sequence>
<protein>
    <submittedName>
        <fullName evidence="10">Fungal-specific transcription factor domain-containing protein</fullName>
    </submittedName>
</protein>
<dbReference type="InterPro" id="IPR052202">
    <property type="entry name" value="Yeast_MetPath_Reg"/>
</dbReference>
<dbReference type="Pfam" id="PF00172">
    <property type="entry name" value="Zn_clus"/>
    <property type="match status" value="1"/>
</dbReference>
<evidence type="ECO:0000313" key="10">
    <source>
        <dbReference type="EMBL" id="KAH7176818.1"/>
    </source>
</evidence>
<dbReference type="GO" id="GO:0043565">
    <property type="term" value="F:sequence-specific DNA binding"/>
    <property type="evidence" value="ECO:0007669"/>
    <property type="project" value="TreeGrafter"/>
</dbReference>
<gene>
    <name evidence="10" type="ORF">EDB81DRAFT_50357</name>
</gene>
<evidence type="ECO:0000256" key="8">
    <source>
        <dbReference type="SAM" id="MobiDB-lite"/>
    </source>
</evidence>
<keyword evidence="2" id="KW-0479">Metal-binding</keyword>
<dbReference type="InterPro" id="IPR036864">
    <property type="entry name" value="Zn2-C6_fun-type_DNA-bd_sf"/>
</dbReference>
<keyword evidence="6" id="KW-0804">Transcription</keyword>
<dbReference type="CDD" id="cd12148">
    <property type="entry name" value="fungal_TF_MHR"/>
    <property type="match status" value="1"/>
</dbReference>
<dbReference type="GO" id="GO:0005634">
    <property type="term" value="C:nucleus"/>
    <property type="evidence" value="ECO:0007669"/>
    <property type="project" value="UniProtKB-SubCell"/>
</dbReference>
<evidence type="ECO:0000259" key="9">
    <source>
        <dbReference type="PROSITE" id="PS50048"/>
    </source>
</evidence>
<evidence type="ECO:0000256" key="5">
    <source>
        <dbReference type="ARBA" id="ARBA00023125"/>
    </source>
</evidence>
<dbReference type="PROSITE" id="PS50048">
    <property type="entry name" value="ZN2_CY6_FUNGAL_2"/>
    <property type="match status" value="1"/>
</dbReference>
<organism evidence="10 11">
    <name type="scientific">Dactylonectria macrodidyma</name>
    <dbReference type="NCBI Taxonomy" id="307937"/>
    <lineage>
        <taxon>Eukaryota</taxon>
        <taxon>Fungi</taxon>
        <taxon>Dikarya</taxon>
        <taxon>Ascomycota</taxon>
        <taxon>Pezizomycotina</taxon>
        <taxon>Sordariomycetes</taxon>
        <taxon>Hypocreomycetidae</taxon>
        <taxon>Hypocreales</taxon>
        <taxon>Nectriaceae</taxon>
        <taxon>Dactylonectria</taxon>
    </lineage>
</organism>
<evidence type="ECO:0000256" key="4">
    <source>
        <dbReference type="ARBA" id="ARBA00023015"/>
    </source>
</evidence>
<comment type="caution">
    <text evidence="10">The sequence shown here is derived from an EMBL/GenBank/DDBJ whole genome shotgun (WGS) entry which is preliminary data.</text>
</comment>
<dbReference type="GO" id="GO:0000981">
    <property type="term" value="F:DNA-binding transcription factor activity, RNA polymerase II-specific"/>
    <property type="evidence" value="ECO:0007669"/>
    <property type="project" value="InterPro"/>
</dbReference>
<evidence type="ECO:0000256" key="7">
    <source>
        <dbReference type="ARBA" id="ARBA00023242"/>
    </source>
</evidence>
<dbReference type="PANTHER" id="PTHR47782:SF12">
    <property type="entry name" value="ZN(II)2CYS6 TRANSCRIPTION FACTOR (EUROFUNG)"/>
    <property type="match status" value="1"/>
</dbReference>
<evidence type="ECO:0000256" key="1">
    <source>
        <dbReference type="ARBA" id="ARBA00004123"/>
    </source>
</evidence>
<dbReference type="CDD" id="cd00067">
    <property type="entry name" value="GAL4"/>
    <property type="match status" value="1"/>
</dbReference>
<dbReference type="EMBL" id="JAGMUV010000001">
    <property type="protein sequence ID" value="KAH7176818.1"/>
    <property type="molecule type" value="Genomic_DNA"/>
</dbReference>
<proteinExistence type="predicted"/>
<accession>A0A9P9JS20</accession>
<dbReference type="GO" id="GO:0006351">
    <property type="term" value="P:DNA-templated transcription"/>
    <property type="evidence" value="ECO:0007669"/>
    <property type="project" value="InterPro"/>
</dbReference>
<keyword evidence="5" id="KW-0238">DNA-binding</keyword>
<reference evidence="10" key="1">
    <citation type="journal article" date="2021" name="Nat. Commun.">
        <title>Genetic determinants of endophytism in the Arabidopsis root mycobiome.</title>
        <authorList>
            <person name="Mesny F."/>
            <person name="Miyauchi S."/>
            <person name="Thiergart T."/>
            <person name="Pickel B."/>
            <person name="Atanasova L."/>
            <person name="Karlsson M."/>
            <person name="Huettel B."/>
            <person name="Barry K.W."/>
            <person name="Haridas S."/>
            <person name="Chen C."/>
            <person name="Bauer D."/>
            <person name="Andreopoulos W."/>
            <person name="Pangilinan J."/>
            <person name="LaButti K."/>
            <person name="Riley R."/>
            <person name="Lipzen A."/>
            <person name="Clum A."/>
            <person name="Drula E."/>
            <person name="Henrissat B."/>
            <person name="Kohler A."/>
            <person name="Grigoriev I.V."/>
            <person name="Martin F.M."/>
            <person name="Hacquard S."/>
        </authorList>
    </citation>
    <scope>NUCLEOTIDE SEQUENCE</scope>
    <source>
        <strain evidence="10">MPI-CAGE-AT-0147</strain>
    </source>
</reference>
<dbReference type="Pfam" id="PF04082">
    <property type="entry name" value="Fungal_trans"/>
    <property type="match status" value="1"/>
</dbReference>
<dbReference type="Gene3D" id="4.10.240.10">
    <property type="entry name" value="Zn(2)-C6 fungal-type DNA-binding domain"/>
    <property type="match status" value="1"/>
</dbReference>
<dbReference type="SUPFAM" id="SSF57701">
    <property type="entry name" value="Zn2/Cys6 DNA-binding domain"/>
    <property type="match status" value="1"/>
</dbReference>
<evidence type="ECO:0000256" key="3">
    <source>
        <dbReference type="ARBA" id="ARBA00022833"/>
    </source>
</evidence>
<keyword evidence="11" id="KW-1185">Reference proteome</keyword>
<dbReference type="InterPro" id="IPR007219">
    <property type="entry name" value="XnlR_reg_dom"/>
</dbReference>
<dbReference type="OrthoDB" id="25921at2759"/>
<dbReference type="SMART" id="SM00066">
    <property type="entry name" value="GAL4"/>
    <property type="match status" value="1"/>
</dbReference>
<dbReference type="GO" id="GO:0008270">
    <property type="term" value="F:zinc ion binding"/>
    <property type="evidence" value="ECO:0007669"/>
    <property type="project" value="InterPro"/>
</dbReference>
<evidence type="ECO:0000313" key="11">
    <source>
        <dbReference type="Proteomes" id="UP000738349"/>
    </source>
</evidence>
<dbReference type="PROSITE" id="PS00463">
    <property type="entry name" value="ZN2_CY6_FUNGAL_1"/>
    <property type="match status" value="1"/>
</dbReference>
<evidence type="ECO:0000256" key="2">
    <source>
        <dbReference type="ARBA" id="ARBA00022723"/>
    </source>
</evidence>
<dbReference type="InterPro" id="IPR001138">
    <property type="entry name" value="Zn2Cys6_DnaBD"/>
</dbReference>
<comment type="subcellular location">
    <subcellularLocation>
        <location evidence="1">Nucleus</location>
    </subcellularLocation>
</comment>
<dbReference type="PANTHER" id="PTHR47782">
    <property type="entry name" value="ZN(II)2CYS6 TRANSCRIPTION FACTOR (EUROFUNG)-RELATED"/>
    <property type="match status" value="1"/>
</dbReference>
<keyword evidence="7" id="KW-0539">Nucleus</keyword>
<dbReference type="GO" id="GO:0045944">
    <property type="term" value="P:positive regulation of transcription by RNA polymerase II"/>
    <property type="evidence" value="ECO:0007669"/>
    <property type="project" value="TreeGrafter"/>
</dbReference>
<dbReference type="AlphaFoldDB" id="A0A9P9JS20"/>
<keyword evidence="3" id="KW-0862">Zinc</keyword>
<dbReference type="SMART" id="SM00906">
    <property type="entry name" value="Fungal_trans"/>
    <property type="match status" value="1"/>
</dbReference>
<keyword evidence="4" id="KW-0805">Transcription regulation</keyword>
<dbReference type="Proteomes" id="UP000738349">
    <property type="component" value="Unassembled WGS sequence"/>
</dbReference>
<name>A0A9P9JS20_9HYPO</name>